<dbReference type="OrthoDB" id="3392123at2"/>
<feature type="transmembrane region" description="Helical" evidence="1">
    <location>
        <begin position="73"/>
        <end position="91"/>
    </location>
</feature>
<accession>A0A4V2G715</accession>
<organism evidence="2 3">
    <name type="scientific">Krasilnikovia cinnamomea</name>
    <dbReference type="NCBI Taxonomy" id="349313"/>
    <lineage>
        <taxon>Bacteria</taxon>
        <taxon>Bacillati</taxon>
        <taxon>Actinomycetota</taxon>
        <taxon>Actinomycetes</taxon>
        <taxon>Micromonosporales</taxon>
        <taxon>Micromonosporaceae</taxon>
        <taxon>Krasilnikovia</taxon>
    </lineage>
</organism>
<protein>
    <submittedName>
        <fullName evidence="2">Uncharacterized protein</fullName>
    </submittedName>
</protein>
<dbReference type="AlphaFoldDB" id="A0A4V2G715"/>
<proteinExistence type="predicted"/>
<dbReference type="RefSeq" id="WP_130509679.1">
    <property type="nucleotide sequence ID" value="NZ_SHKY01000001.1"/>
</dbReference>
<dbReference type="Proteomes" id="UP000292564">
    <property type="component" value="Unassembled WGS sequence"/>
</dbReference>
<gene>
    <name evidence="2" type="ORF">EV385_2590</name>
</gene>
<evidence type="ECO:0000256" key="1">
    <source>
        <dbReference type="SAM" id="Phobius"/>
    </source>
</evidence>
<reference evidence="2 3" key="1">
    <citation type="submission" date="2019-02" db="EMBL/GenBank/DDBJ databases">
        <title>Sequencing the genomes of 1000 actinobacteria strains.</title>
        <authorList>
            <person name="Klenk H.-P."/>
        </authorList>
    </citation>
    <scope>NUCLEOTIDE SEQUENCE [LARGE SCALE GENOMIC DNA]</scope>
    <source>
        <strain evidence="2 3">DSM 45162</strain>
    </source>
</reference>
<feature type="transmembrane region" description="Helical" evidence="1">
    <location>
        <begin position="42"/>
        <end position="61"/>
    </location>
</feature>
<name>A0A4V2G715_9ACTN</name>
<dbReference type="EMBL" id="SHKY01000001">
    <property type="protein sequence ID" value="RZU50806.1"/>
    <property type="molecule type" value="Genomic_DNA"/>
</dbReference>
<keyword evidence="3" id="KW-1185">Reference proteome</keyword>
<comment type="caution">
    <text evidence="2">The sequence shown here is derived from an EMBL/GenBank/DDBJ whole genome shotgun (WGS) entry which is preliminary data.</text>
</comment>
<keyword evidence="1" id="KW-0472">Membrane</keyword>
<evidence type="ECO:0000313" key="2">
    <source>
        <dbReference type="EMBL" id="RZU50806.1"/>
    </source>
</evidence>
<sequence>MLQPVRAPRKPFVRVFIAGVLDIAILVSFGAFATTIEDATGSGFLGTLSAFALCAPFLVWLAPKVSYRRRDAFLGPWLFVIIAWRIAYLPYRDWPPRDDEAPRAQYLHEAEFGTAWDPEYAGLWRLPKPSDVQVVSGA</sequence>
<evidence type="ECO:0000313" key="3">
    <source>
        <dbReference type="Proteomes" id="UP000292564"/>
    </source>
</evidence>
<feature type="transmembrane region" description="Helical" evidence="1">
    <location>
        <begin position="12"/>
        <end position="36"/>
    </location>
</feature>
<keyword evidence="1" id="KW-1133">Transmembrane helix</keyword>
<keyword evidence="1" id="KW-0812">Transmembrane</keyword>